<keyword evidence="5 7" id="KW-0408">Iron</keyword>
<dbReference type="GO" id="GO:0005506">
    <property type="term" value="F:iron ion binding"/>
    <property type="evidence" value="ECO:0007669"/>
    <property type="project" value="InterPro"/>
</dbReference>
<organism evidence="9 10">
    <name type="scientific">Streptomyces clavuligerus</name>
    <dbReference type="NCBI Taxonomy" id="1901"/>
    <lineage>
        <taxon>Bacteria</taxon>
        <taxon>Bacillati</taxon>
        <taxon>Actinomycetota</taxon>
        <taxon>Actinomycetes</taxon>
        <taxon>Kitasatosporales</taxon>
        <taxon>Streptomycetaceae</taxon>
        <taxon>Streptomyces</taxon>
    </lineage>
</organism>
<keyword evidence="4 7" id="KW-0560">Oxidoreductase</keyword>
<sequence length="466" mass="51399">METRARSRTRAGEFAPTRQSEHTPAEHNHGRRSPQPRLFCWETPGMGTQDPDRADTDEEPLDLTDPALVEDPFTAYAHIRARKRMVRGSVPGVDPMWVATRYDDIRAVMSDPRFTIDATGVPGAPVAHRTEQTWQARGMHRGYEKYLRAGIFDADGADHRRLRGLVGAAFSPRRVTGLRPRIETVATGLLDRLPDHAEDGVVDLIEHYARPLPITVICELIAVPEADRDRWRARSATLVAGVCGDELGDALAGMVDDAITLVDHHTAHPGDDLISDLLDPRHRDRLSPEELVALIVNLVVAGHITTVNLIANGTEALLTHPGQLALLRDDPTLMPHAVDELMRYCGPVVRALPRYALCDTTLGATPVKAGEAVLPIVSAANRDPAAFTDPDRLDLGRTRRLREHHLGFGHGAHRCLGAHLAHEEAVIALTTLLDRAPELRLAVDPRRLEHGTNPVNRHLKALPVRW</sequence>
<dbReference type="eggNOG" id="COG2124">
    <property type="taxonomic scope" value="Bacteria"/>
</dbReference>
<dbReference type="FunFam" id="1.10.630.10:FF:000018">
    <property type="entry name" value="Cytochrome P450 monooxygenase"/>
    <property type="match status" value="1"/>
</dbReference>
<dbReference type="CDD" id="cd11029">
    <property type="entry name" value="CYP107-like"/>
    <property type="match status" value="1"/>
</dbReference>
<gene>
    <name evidence="9" type="ORF">SCLAV_p0661</name>
</gene>
<dbReference type="InterPro" id="IPR017972">
    <property type="entry name" value="Cyt_P450_CS"/>
</dbReference>
<dbReference type="GO" id="GO:0020037">
    <property type="term" value="F:heme binding"/>
    <property type="evidence" value="ECO:0007669"/>
    <property type="project" value="InterPro"/>
</dbReference>
<name>D5SJQ5_STRCL</name>
<dbReference type="InterPro" id="IPR036396">
    <property type="entry name" value="Cyt_P450_sf"/>
</dbReference>
<geneLocation type="plasmid" evidence="9 10">
    <name>pSCL4</name>
</geneLocation>
<evidence type="ECO:0000256" key="8">
    <source>
        <dbReference type="SAM" id="MobiDB-lite"/>
    </source>
</evidence>
<evidence type="ECO:0000256" key="6">
    <source>
        <dbReference type="ARBA" id="ARBA00023033"/>
    </source>
</evidence>
<dbReference type="InterPro" id="IPR002397">
    <property type="entry name" value="Cyt_P450_B"/>
</dbReference>
<dbReference type="PRINTS" id="PR00359">
    <property type="entry name" value="BP450"/>
</dbReference>
<dbReference type="PANTHER" id="PTHR46696">
    <property type="entry name" value="P450, PUTATIVE (EUROFUNG)-RELATED"/>
    <property type="match status" value="1"/>
</dbReference>
<evidence type="ECO:0000256" key="3">
    <source>
        <dbReference type="ARBA" id="ARBA00022723"/>
    </source>
</evidence>
<keyword evidence="3 7" id="KW-0479">Metal-binding</keyword>
<evidence type="ECO:0000256" key="5">
    <source>
        <dbReference type="ARBA" id="ARBA00023004"/>
    </source>
</evidence>
<keyword evidence="9" id="KW-0614">Plasmid</keyword>
<keyword evidence="6 7" id="KW-0503">Monooxygenase</keyword>
<feature type="compositionally biased region" description="Basic and acidic residues" evidence="8">
    <location>
        <begin position="19"/>
        <end position="28"/>
    </location>
</feature>
<dbReference type="GO" id="GO:0016705">
    <property type="term" value="F:oxidoreductase activity, acting on paired donors, with incorporation or reduction of molecular oxygen"/>
    <property type="evidence" value="ECO:0007669"/>
    <property type="project" value="InterPro"/>
</dbReference>
<protein>
    <submittedName>
        <fullName evidence="9">Cytochrome P450 monooxygenase</fullName>
    </submittedName>
</protein>
<dbReference type="GO" id="GO:0004497">
    <property type="term" value="F:monooxygenase activity"/>
    <property type="evidence" value="ECO:0007669"/>
    <property type="project" value="UniProtKB-KW"/>
</dbReference>
<evidence type="ECO:0000256" key="2">
    <source>
        <dbReference type="ARBA" id="ARBA00022617"/>
    </source>
</evidence>
<evidence type="ECO:0000256" key="4">
    <source>
        <dbReference type="ARBA" id="ARBA00023002"/>
    </source>
</evidence>
<reference evidence="9 10" key="1">
    <citation type="journal article" date="2010" name="Genome Biol. Evol.">
        <title>The sequence of a 1.8-mb bacterial linear plasmid reveals a rich evolutionary reservoir of secondary metabolic pathways.</title>
        <authorList>
            <person name="Medema M.H."/>
            <person name="Trefzer A."/>
            <person name="Kovalchuk A."/>
            <person name="van den Berg M."/>
            <person name="Mueller U."/>
            <person name="Heijne W."/>
            <person name="Wu L."/>
            <person name="Alam M.T."/>
            <person name="Ronning C.M."/>
            <person name="Nierman W.C."/>
            <person name="Bovenberg R.A.L."/>
            <person name="Breitling R."/>
            <person name="Takano E."/>
        </authorList>
    </citation>
    <scope>NUCLEOTIDE SEQUENCE [LARGE SCALE GENOMIC DNA]</scope>
    <source>
        <strain evidence="10">ATCC 27064 / DSM 738 / JCM 4710 / NBRC 13307 / NCIMB 12785 / NRRL 3585 / VKM Ac-602</strain>
        <plasmid evidence="9">pSCL4</plasmid>
    </source>
</reference>
<feature type="region of interest" description="Disordered" evidence="8">
    <location>
        <begin position="1"/>
        <end position="59"/>
    </location>
</feature>
<accession>D5SJQ5</accession>
<dbReference type="SUPFAM" id="SSF48264">
    <property type="entry name" value="Cytochrome P450"/>
    <property type="match status" value="1"/>
</dbReference>
<dbReference type="PANTHER" id="PTHR46696:SF1">
    <property type="entry name" value="CYTOCHROME P450 YJIB-RELATED"/>
    <property type="match status" value="1"/>
</dbReference>
<proteinExistence type="inferred from homology"/>
<keyword evidence="10" id="KW-1185">Reference proteome</keyword>
<dbReference type="InterPro" id="IPR001128">
    <property type="entry name" value="Cyt_P450"/>
</dbReference>
<evidence type="ECO:0000313" key="10">
    <source>
        <dbReference type="Proteomes" id="UP000002357"/>
    </source>
</evidence>
<evidence type="ECO:0000313" key="9">
    <source>
        <dbReference type="EMBL" id="EFG04148.2"/>
    </source>
</evidence>
<dbReference type="AlphaFoldDB" id="D5SJQ5"/>
<dbReference type="PROSITE" id="PS00086">
    <property type="entry name" value="CYTOCHROME_P450"/>
    <property type="match status" value="1"/>
</dbReference>
<comment type="similarity">
    <text evidence="1 7">Belongs to the cytochrome P450 family.</text>
</comment>
<dbReference type="EMBL" id="CM000914">
    <property type="protein sequence ID" value="EFG04148.2"/>
    <property type="molecule type" value="Genomic_DNA"/>
</dbReference>
<dbReference type="Gene3D" id="1.10.630.10">
    <property type="entry name" value="Cytochrome P450"/>
    <property type="match status" value="1"/>
</dbReference>
<keyword evidence="2 7" id="KW-0349">Heme</keyword>
<dbReference type="Pfam" id="PF00067">
    <property type="entry name" value="p450"/>
    <property type="match status" value="1"/>
</dbReference>
<evidence type="ECO:0000256" key="1">
    <source>
        <dbReference type="ARBA" id="ARBA00010617"/>
    </source>
</evidence>
<evidence type="ECO:0000256" key="7">
    <source>
        <dbReference type="RuleBase" id="RU000461"/>
    </source>
</evidence>
<dbReference type="Proteomes" id="UP000002357">
    <property type="component" value="Plasmid pSCL4"/>
</dbReference>